<dbReference type="AlphaFoldDB" id="A0A508XCA7"/>
<evidence type="ECO:0000313" key="2">
    <source>
        <dbReference type="EMBL" id="VTZ66009.1"/>
    </source>
</evidence>
<name>A0A508XCA7_9HYPH</name>
<dbReference type="EMBL" id="CABFNB010000166">
    <property type="protein sequence ID" value="VTZ66009.1"/>
    <property type="molecule type" value="Genomic_DNA"/>
</dbReference>
<gene>
    <name evidence="2" type="ORF">EMEDMD4_940037</name>
</gene>
<proteinExistence type="predicted"/>
<protein>
    <submittedName>
        <fullName evidence="2">Uncharacterized protein</fullName>
    </submittedName>
</protein>
<feature type="region of interest" description="Disordered" evidence="1">
    <location>
        <begin position="75"/>
        <end position="104"/>
    </location>
</feature>
<reference evidence="2" key="1">
    <citation type="submission" date="2019-06" db="EMBL/GenBank/DDBJ databases">
        <authorList>
            <person name="Le Quere A."/>
            <person name="Colella S."/>
        </authorList>
    </citation>
    <scope>NUCLEOTIDE SEQUENCE</scope>
    <source>
        <strain evidence="2">EmedicaeMD41</strain>
    </source>
</reference>
<sequence>MQLSMSELKQQVPITFIGRFRDAGLKYQHAQKHFAALISLINELLGKRWWRPEKITGGRHDGSNKNIERAHGRMEFGPRRPCAQPPQLPRLCDVRCRGGRGPGG</sequence>
<accession>A0A508XCA7</accession>
<evidence type="ECO:0000256" key="1">
    <source>
        <dbReference type="SAM" id="MobiDB-lite"/>
    </source>
</evidence>
<organism evidence="2">
    <name type="scientific">Sinorhizobium medicae</name>
    <dbReference type="NCBI Taxonomy" id="110321"/>
    <lineage>
        <taxon>Bacteria</taxon>
        <taxon>Pseudomonadati</taxon>
        <taxon>Pseudomonadota</taxon>
        <taxon>Alphaproteobacteria</taxon>
        <taxon>Hyphomicrobiales</taxon>
        <taxon>Rhizobiaceae</taxon>
        <taxon>Sinorhizobium/Ensifer group</taxon>
        <taxon>Sinorhizobium</taxon>
    </lineage>
</organism>
<dbReference type="Proteomes" id="UP000507954">
    <property type="component" value="Unassembled WGS sequence"/>
</dbReference>